<dbReference type="NCBIfam" id="TIGR01640">
    <property type="entry name" value="F_box_assoc_1"/>
    <property type="match status" value="1"/>
</dbReference>
<evidence type="ECO:0000313" key="3">
    <source>
        <dbReference type="Proteomes" id="UP001318860"/>
    </source>
</evidence>
<dbReference type="InterPro" id="IPR050796">
    <property type="entry name" value="SCF_F-box_component"/>
</dbReference>
<accession>A0ABR0WJZ1</accession>
<keyword evidence="3" id="KW-1185">Reference proteome</keyword>
<proteinExistence type="predicted"/>
<dbReference type="Pfam" id="PF00646">
    <property type="entry name" value="F-box"/>
    <property type="match status" value="1"/>
</dbReference>
<dbReference type="SUPFAM" id="SSF81383">
    <property type="entry name" value="F-box domain"/>
    <property type="match status" value="1"/>
</dbReference>
<dbReference type="CDD" id="cd22157">
    <property type="entry name" value="F-box_AtFBW1-like"/>
    <property type="match status" value="1"/>
</dbReference>
<protein>
    <recommendedName>
        <fullName evidence="1">F-box domain-containing protein</fullName>
    </recommendedName>
</protein>
<dbReference type="InterPro" id="IPR001810">
    <property type="entry name" value="F-box_dom"/>
</dbReference>
<comment type="caution">
    <text evidence="2">The sequence shown here is derived from an EMBL/GenBank/DDBJ whole genome shotgun (WGS) entry which is preliminary data.</text>
</comment>
<dbReference type="Pfam" id="PF07734">
    <property type="entry name" value="FBA_1"/>
    <property type="match status" value="1"/>
</dbReference>
<dbReference type="PROSITE" id="PS50181">
    <property type="entry name" value="FBOX"/>
    <property type="match status" value="1"/>
</dbReference>
<dbReference type="InterPro" id="IPR017451">
    <property type="entry name" value="F-box-assoc_interact_dom"/>
</dbReference>
<dbReference type="PANTHER" id="PTHR31672">
    <property type="entry name" value="BNACNNG10540D PROTEIN"/>
    <property type="match status" value="1"/>
</dbReference>
<gene>
    <name evidence="2" type="ORF">DH2020_020104</name>
</gene>
<dbReference type="Proteomes" id="UP001318860">
    <property type="component" value="Unassembled WGS sequence"/>
</dbReference>
<sequence length="417" mass="49436">MATEEDSSSSNLPNDIVQVILSRLPVKPLLRFKTVSKSWNTMISDIAFIRMHLQQSEHSDTHNRFLHTHRLVNPRSLDKHISFVDRYMLGNPRNREIVFSLARVESRKFQYEEKLEYPRGWEDVLCTCQGVTLLSNYSYETYMLWNPSTRTESMFSFPYKFDQKYKNRFESYPVKYGLCHDPTIDDFKVVITSEQCYAVYSCKNKSWTNIKKFGYITCRMDISYRMDSGMDSDSGIFVDGAIYWVGMIDGYYRYNREIIYFDPRDDDFKILQKPPKNVKESEEFSLICLRGCLCLYYYSITSDYTMDDTMDGIVDDTMDTYKIWIKEKGRDKNSWNKLMTIENVEPTTVWFTPLCLLENNTILIRLDTRLVVYSPCTKTFEEFDEENPLSEVRLFPCLQSLLSPLENFRPKRNRLRT</sequence>
<dbReference type="SMART" id="SM00256">
    <property type="entry name" value="FBOX"/>
    <property type="match status" value="1"/>
</dbReference>
<dbReference type="PANTHER" id="PTHR31672:SF13">
    <property type="entry name" value="F-BOX PROTEIN CPR30-LIKE"/>
    <property type="match status" value="1"/>
</dbReference>
<dbReference type="EMBL" id="JABTTQ020000011">
    <property type="protein sequence ID" value="KAK6146235.1"/>
    <property type="molecule type" value="Genomic_DNA"/>
</dbReference>
<dbReference type="InterPro" id="IPR006527">
    <property type="entry name" value="F-box-assoc_dom_typ1"/>
</dbReference>
<dbReference type="Gene3D" id="1.20.1280.50">
    <property type="match status" value="1"/>
</dbReference>
<dbReference type="InterPro" id="IPR036047">
    <property type="entry name" value="F-box-like_dom_sf"/>
</dbReference>
<organism evidence="2 3">
    <name type="scientific">Rehmannia glutinosa</name>
    <name type="common">Chinese foxglove</name>
    <dbReference type="NCBI Taxonomy" id="99300"/>
    <lineage>
        <taxon>Eukaryota</taxon>
        <taxon>Viridiplantae</taxon>
        <taxon>Streptophyta</taxon>
        <taxon>Embryophyta</taxon>
        <taxon>Tracheophyta</taxon>
        <taxon>Spermatophyta</taxon>
        <taxon>Magnoliopsida</taxon>
        <taxon>eudicotyledons</taxon>
        <taxon>Gunneridae</taxon>
        <taxon>Pentapetalae</taxon>
        <taxon>asterids</taxon>
        <taxon>lamiids</taxon>
        <taxon>Lamiales</taxon>
        <taxon>Orobanchaceae</taxon>
        <taxon>Rehmannieae</taxon>
        <taxon>Rehmannia</taxon>
    </lineage>
</organism>
<evidence type="ECO:0000259" key="1">
    <source>
        <dbReference type="PROSITE" id="PS50181"/>
    </source>
</evidence>
<feature type="domain" description="F-box" evidence="1">
    <location>
        <begin position="6"/>
        <end position="51"/>
    </location>
</feature>
<name>A0ABR0WJZ1_REHGL</name>
<reference evidence="2 3" key="1">
    <citation type="journal article" date="2021" name="Comput. Struct. Biotechnol. J.">
        <title>De novo genome assembly of the potent medicinal plant Rehmannia glutinosa using nanopore technology.</title>
        <authorList>
            <person name="Ma L."/>
            <person name="Dong C."/>
            <person name="Song C."/>
            <person name="Wang X."/>
            <person name="Zheng X."/>
            <person name="Niu Y."/>
            <person name="Chen S."/>
            <person name="Feng W."/>
        </authorList>
    </citation>
    <scope>NUCLEOTIDE SEQUENCE [LARGE SCALE GENOMIC DNA]</scope>
    <source>
        <strain evidence="2">DH-2019</strain>
    </source>
</reference>
<evidence type="ECO:0000313" key="2">
    <source>
        <dbReference type="EMBL" id="KAK6146235.1"/>
    </source>
</evidence>